<dbReference type="Proteomes" id="UP001611383">
    <property type="component" value="Chromosome"/>
</dbReference>
<dbReference type="RefSeq" id="WP_395817251.1">
    <property type="nucleotide sequence ID" value="NZ_CP043494.1"/>
</dbReference>
<accession>A0ABY9WMF3</accession>
<organism evidence="1 2">
    <name type="scientific">Archangium minus</name>
    <dbReference type="NCBI Taxonomy" id="83450"/>
    <lineage>
        <taxon>Bacteria</taxon>
        <taxon>Pseudomonadati</taxon>
        <taxon>Myxococcota</taxon>
        <taxon>Myxococcia</taxon>
        <taxon>Myxococcales</taxon>
        <taxon>Cystobacterineae</taxon>
        <taxon>Archangiaceae</taxon>
        <taxon>Archangium</taxon>
    </lineage>
</organism>
<reference evidence="1 2" key="1">
    <citation type="submission" date="2019-08" db="EMBL/GenBank/DDBJ databases">
        <title>Archangium and Cystobacter genomes.</title>
        <authorList>
            <person name="Chen I.-C.K."/>
            <person name="Wielgoss S."/>
        </authorList>
    </citation>
    <scope>NUCLEOTIDE SEQUENCE [LARGE SCALE GENOMIC DNA]</scope>
    <source>
        <strain evidence="1 2">Cbm 6</strain>
    </source>
</reference>
<evidence type="ECO:0000313" key="1">
    <source>
        <dbReference type="EMBL" id="WNG44443.1"/>
    </source>
</evidence>
<keyword evidence="2" id="KW-1185">Reference proteome</keyword>
<gene>
    <name evidence="1" type="ORF">F0U60_10225</name>
</gene>
<proteinExistence type="predicted"/>
<evidence type="ECO:0000313" key="2">
    <source>
        <dbReference type="Proteomes" id="UP001611383"/>
    </source>
</evidence>
<dbReference type="EMBL" id="CP043494">
    <property type="protein sequence ID" value="WNG44443.1"/>
    <property type="molecule type" value="Genomic_DNA"/>
</dbReference>
<sequence length="645" mass="72052">MSWAVPLLALTLATAEVESEPPSNQTLVFYNARLALREERPEEVLKLWLLHNSLANLGERGSHDEEFRSVVWAALGNRGLCQDGFPKDAQGGAGLWPLALHNWVTQAMVKGPPPEIPAPFKAFEVGRQQRFISLQDVLSAPELRSVSFFRGSCLLPYLTMFESGQLPEFKPGHLLPRYDLDDRLSSGLLLRRLLKLSLQTLVREKVQSVAAVEARIFDLDLALVRLRARQARQQGATAEQRARNAGISSEGIREVREAAVAWPENSEQAAFLRRSLTWRADEWLTLNRQRRLFLFAQARPLARDARALEQLVLDIIDALIERKAGDELEAWIGHLDASETPSRRGALIAGERGKRLLELEPGTGFRERSVIALHRGVTFLESGQQQDALRSFAYAMATAEESRESAAVRALARRWLSYVLSRYETSEEVIATLKALVPRQEYNPVIEDLVWRAALRSDERSFERVVASARRGGAFDAHIARLRPLAQGKPGEMATRLRDAAAEEPYLTLRFVRQLLEHLEAEDADVRAANVPMLKLVIRVLDSLAAKTGGSNAHVRTAEELRARAQAILDGLSYLDTSAEGRARALSPRHEAFAGNIRLAPADPLPWPFRTSETEAPSAFTPLSLQPVEWRDANGALVFGWRITE</sequence>
<name>A0ABY9WMF3_9BACT</name>
<protein>
    <submittedName>
        <fullName evidence="1">Uncharacterized protein</fullName>
    </submittedName>
</protein>